<evidence type="ECO:0000256" key="1">
    <source>
        <dbReference type="SAM" id="MobiDB-lite"/>
    </source>
</evidence>
<feature type="compositionally biased region" description="Polar residues" evidence="1">
    <location>
        <begin position="247"/>
        <end position="261"/>
    </location>
</feature>
<protein>
    <submittedName>
        <fullName evidence="2">Uncharacterized protein</fullName>
    </submittedName>
</protein>
<sequence length="341" mass="37790">MPRCVCIGPPNVKMGRGTIRVGLSEVLQWRPGGVPGTHPPFPMNIQCDTDDEAQRIWTSMQPWILQKYNLNPSAFIAQIRRNTQMQELGQLFDRVPDRKYWVVRLGSTVGVYFNSCDAVQNMDASGQIHFRRAFIFSTFISAICGMVDPDPSTLEDFLDEYYPSKLPEKSLTLRSEALAYVPNLSFDAEPSSPPAVESDFQPPVTLSQSSGNQINVSVEIHGSPRPSTPPQGSRGAPARSSSRQGTPARTTAHLTSPSRQRTPGRFTPGRQGTPSRTNGRVLGFWVRRYLQAHGFDASDIQEVEEILEHTDGLESFTASMGDSLSMTESVAEFLWLLNQGL</sequence>
<evidence type="ECO:0000313" key="2">
    <source>
        <dbReference type="EMBL" id="KAK7447345.1"/>
    </source>
</evidence>
<dbReference type="EMBL" id="JBANRG010000041">
    <property type="protein sequence ID" value="KAK7447345.1"/>
    <property type="molecule type" value="Genomic_DNA"/>
</dbReference>
<keyword evidence="3" id="KW-1185">Reference proteome</keyword>
<feature type="region of interest" description="Disordered" evidence="1">
    <location>
        <begin position="218"/>
        <end position="278"/>
    </location>
</feature>
<dbReference type="Proteomes" id="UP001498398">
    <property type="component" value="Unassembled WGS sequence"/>
</dbReference>
<reference evidence="2 3" key="1">
    <citation type="submission" date="2024-01" db="EMBL/GenBank/DDBJ databases">
        <title>A draft genome for the cacao thread blight pathogen Marasmiellus scandens.</title>
        <authorList>
            <person name="Baruah I.K."/>
            <person name="Leung J."/>
            <person name="Bukari Y."/>
            <person name="Amoako-Attah I."/>
            <person name="Meinhardt L.W."/>
            <person name="Bailey B.A."/>
            <person name="Cohen S.P."/>
        </authorList>
    </citation>
    <scope>NUCLEOTIDE SEQUENCE [LARGE SCALE GENOMIC DNA]</scope>
    <source>
        <strain evidence="2 3">GH-19</strain>
    </source>
</reference>
<evidence type="ECO:0000313" key="3">
    <source>
        <dbReference type="Proteomes" id="UP001498398"/>
    </source>
</evidence>
<comment type="caution">
    <text evidence="2">The sequence shown here is derived from an EMBL/GenBank/DDBJ whole genome shotgun (WGS) entry which is preliminary data.</text>
</comment>
<gene>
    <name evidence="2" type="ORF">VKT23_014055</name>
</gene>
<organism evidence="2 3">
    <name type="scientific">Marasmiellus scandens</name>
    <dbReference type="NCBI Taxonomy" id="2682957"/>
    <lineage>
        <taxon>Eukaryota</taxon>
        <taxon>Fungi</taxon>
        <taxon>Dikarya</taxon>
        <taxon>Basidiomycota</taxon>
        <taxon>Agaricomycotina</taxon>
        <taxon>Agaricomycetes</taxon>
        <taxon>Agaricomycetidae</taxon>
        <taxon>Agaricales</taxon>
        <taxon>Marasmiineae</taxon>
        <taxon>Omphalotaceae</taxon>
        <taxon>Marasmiellus</taxon>
    </lineage>
</organism>
<accession>A0ABR1J3R3</accession>
<proteinExistence type="predicted"/>
<feature type="compositionally biased region" description="Low complexity" evidence="1">
    <location>
        <begin position="231"/>
        <end position="245"/>
    </location>
</feature>
<name>A0ABR1J3R3_9AGAR</name>
<feature type="region of interest" description="Disordered" evidence="1">
    <location>
        <begin position="190"/>
        <end position="209"/>
    </location>
</feature>